<feature type="compositionally biased region" description="Basic and acidic residues" evidence="1">
    <location>
        <begin position="233"/>
        <end position="245"/>
    </location>
</feature>
<comment type="caution">
    <text evidence="2">The sequence shown here is derived from an EMBL/GenBank/DDBJ whole genome shotgun (WGS) entry which is preliminary data.</text>
</comment>
<reference evidence="2 3" key="1">
    <citation type="journal article" date="2019" name="Sci. Rep.">
        <title>Orb-weaving spider Araneus ventricosus genome elucidates the spidroin gene catalogue.</title>
        <authorList>
            <person name="Kono N."/>
            <person name="Nakamura H."/>
            <person name="Ohtoshi R."/>
            <person name="Moran D.A.P."/>
            <person name="Shinohara A."/>
            <person name="Yoshida Y."/>
            <person name="Fujiwara M."/>
            <person name="Mori M."/>
            <person name="Tomita M."/>
            <person name="Arakawa K."/>
        </authorList>
    </citation>
    <scope>NUCLEOTIDE SEQUENCE [LARGE SCALE GENOMIC DNA]</scope>
</reference>
<evidence type="ECO:0008006" key="4">
    <source>
        <dbReference type="Google" id="ProtNLM"/>
    </source>
</evidence>
<name>A0A4Y2URJ0_ARAVE</name>
<feature type="region of interest" description="Disordered" evidence="1">
    <location>
        <begin position="171"/>
        <end position="202"/>
    </location>
</feature>
<dbReference type="OrthoDB" id="6776451at2759"/>
<organism evidence="2 3">
    <name type="scientific">Araneus ventricosus</name>
    <name type="common">Orbweaver spider</name>
    <name type="synonym">Epeira ventricosa</name>
    <dbReference type="NCBI Taxonomy" id="182803"/>
    <lineage>
        <taxon>Eukaryota</taxon>
        <taxon>Metazoa</taxon>
        <taxon>Ecdysozoa</taxon>
        <taxon>Arthropoda</taxon>
        <taxon>Chelicerata</taxon>
        <taxon>Arachnida</taxon>
        <taxon>Araneae</taxon>
        <taxon>Araneomorphae</taxon>
        <taxon>Entelegynae</taxon>
        <taxon>Araneoidea</taxon>
        <taxon>Araneidae</taxon>
        <taxon>Araneus</taxon>
    </lineage>
</organism>
<proteinExistence type="predicted"/>
<feature type="non-terminal residue" evidence="2">
    <location>
        <position position="1"/>
    </location>
</feature>
<feature type="compositionally biased region" description="Polar residues" evidence="1">
    <location>
        <begin position="187"/>
        <end position="202"/>
    </location>
</feature>
<dbReference type="AlphaFoldDB" id="A0A4Y2URJ0"/>
<protein>
    <recommendedName>
        <fullName evidence="4">Nucleic-acid-binding protein from transposon X-element</fullName>
    </recommendedName>
</protein>
<evidence type="ECO:0000313" key="3">
    <source>
        <dbReference type="Proteomes" id="UP000499080"/>
    </source>
</evidence>
<feature type="compositionally biased region" description="Low complexity" evidence="1">
    <location>
        <begin position="302"/>
        <end position="314"/>
    </location>
</feature>
<evidence type="ECO:0000313" key="2">
    <source>
        <dbReference type="EMBL" id="GBO14694.1"/>
    </source>
</evidence>
<feature type="region of interest" description="Disordered" evidence="1">
    <location>
        <begin position="278"/>
        <end position="314"/>
    </location>
</feature>
<feature type="region of interest" description="Disordered" evidence="1">
    <location>
        <begin position="220"/>
        <end position="248"/>
    </location>
</feature>
<keyword evidence="3" id="KW-1185">Reference proteome</keyword>
<dbReference type="Proteomes" id="UP000499080">
    <property type="component" value="Unassembled WGS sequence"/>
</dbReference>
<gene>
    <name evidence="2" type="ORF">AVEN_255371_1</name>
</gene>
<dbReference type="EMBL" id="BGPR01038813">
    <property type="protein sequence ID" value="GBO14694.1"/>
    <property type="molecule type" value="Genomic_DNA"/>
</dbReference>
<accession>A0A4Y2URJ0</accession>
<evidence type="ECO:0000256" key="1">
    <source>
        <dbReference type="SAM" id="MobiDB-lite"/>
    </source>
</evidence>
<feature type="compositionally biased region" description="Basic and acidic residues" evidence="1">
    <location>
        <begin position="278"/>
        <end position="287"/>
    </location>
</feature>
<sequence>FGHTITACRSKQICARCSLPDHDSNNYSSTAPKCYNCNGNHPAFFRSCPRYKQEKDILTVKITKNISFPEARKIVNDRTPKPGISYSSALNSVVAPSCSQNMQPIPSIINTTTAPTVTPPSDNDVITVKKSDWLSLLEIKKSWEKTFSTVSEACAVPPLVTTFQPTSTCSTVSNSECRTSAPIPATSLPSTTNGTQLTKQTGTSISIPSVSVTASSDISLTPKSIPTNKPKNKKDTNTLKQEQTKVSKKARVAAQKKIKESPSYLTNRPALKEDFLKISKQTQEHTDGPFLSVHPSDEDLMSTESETNSPPSSP</sequence>